<comment type="similarity">
    <text evidence="9">Belongs to the MurCDEF family. Mpl subfamily.</text>
</comment>
<dbReference type="Gene3D" id="3.40.50.720">
    <property type="entry name" value="NAD(P)-binding Rossmann-like Domain"/>
    <property type="match status" value="1"/>
</dbReference>
<dbReference type="GO" id="GO:0009254">
    <property type="term" value="P:peptidoglycan turnover"/>
    <property type="evidence" value="ECO:0007669"/>
    <property type="project" value="UniProtKB-UniRule"/>
</dbReference>
<feature type="domain" description="Mur ligase N-terminal catalytic" evidence="10">
    <location>
        <begin position="4"/>
        <end position="101"/>
    </location>
</feature>
<name>A0A0B6CWJ4_9GAMM</name>
<dbReference type="AlphaFoldDB" id="A0A0B6CWJ4"/>
<evidence type="ECO:0000256" key="3">
    <source>
        <dbReference type="ARBA" id="ARBA00022741"/>
    </source>
</evidence>
<dbReference type="RefSeq" id="WP_044525771.1">
    <property type="nucleotide sequence ID" value="NZ_CP009440.1"/>
</dbReference>
<dbReference type="PANTHER" id="PTHR43445">
    <property type="entry name" value="UDP-N-ACETYLMURAMATE--L-ALANINE LIGASE-RELATED"/>
    <property type="match status" value="1"/>
</dbReference>
<comment type="catalytic activity">
    <reaction evidence="9">
        <text>UDP-N-acetyl-alpha-D-muramate + L-alanyl-gamma-D-glutamyl-meso-2,6-diaminopimelate + ATP = UDP-N-acetyl-alpha-D-muramoyl-L-alanyl-gamma-D-glutamyl-meso-2,6-diaminopimelate + ADP + phosphate + H(+)</text>
        <dbReference type="Rhea" id="RHEA:29563"/>
        <dbReference type="ChEBI" id="CHEBI:15378"/>
        <dbReference type="ChEBI" id="CHEBI:30616"/>
        <dbReference type="ChEBI" id="CHEBI:43474"/>
        <dbReference type="ChEBI" id="CHEBI:61401"/>
        <dbReference type="ChEBI" id="CHEBI:70757"/>
        <dbReference type="ChEBI" id="CHEBI:83905"/>
        <dbReference type="ChEBI" id="CHEBI:456216"/>
        <dbReference type="EC" id="6.3.2.45"/>
    </reaction>
</comment>
<comment type="cofactor">
    <cofactor evidence="9">
        <name>Mg(2+)</name>
        <dbReference type="ChEBI" id="CHEBI:18420"/>
    </cofactor>
</comment>
<dbReference type="SUPFAM" id="SSF53623">
    <property type="entry name" value="MurD-like peptide ligases, catalytic domain"/>
    <property type="match status" value="1"/>
</dbReference>
<dbReference type="Gene3D" id="3.40.1190.10">
    <property type="entry name" value="Mur-like, catalytic domain"/>
    <property type="match status" value="1"/>
</dbReference>
<dbReference type="GO" id="GO:0051301">
    <property type="term" value="P:cell division"/>
    <property type="evidence" value="ECO:0007669"/>
    <property type="project" value="UniProtKB-KW"/>
</dbReference>
<accession>A0A0B6CWJ4</accession>
<dbReference type="NCBIfam" id="TIGR01081">
    <property type="entry name" value="mpl"/>
    <property type="match status" value="1"/>
</dbReference>
<keyword evidence="9" id="KW-0460">Magnesium</keyword>
<evidence type="ECO:0000256" key="1">
    <source>
        <dbReference type="ARBA" id="ARBA00022598"/>
    </source>
</evidence>
<evidence type="ECO:0000259" key="12">
    <source>
        <dbReference type="Pfam" id="PF08245"/>
    </source>
</evidence>
<dbReference type="SUPFAM" id="SSF51984">
    <property type="entry name" value="MurCD N-terminal domain"/>
    <property type="match status" value="1"/>
</dbReference>
<gene>
    <name evidence="9 13" type="primary">mpl</name>
    <name evidence="13" type="ORF">LA55_537</name>
</gene>
<evidence type="ECO:0000313" key="14">
    <source>
        <dbReference type="Proteomes" id="UP000031830"/>
    </source>
</evidence>
<dbReference type="Pfam" id="PF02875">
    <property type="entry name" value="Mur_ligase_C"/>
    <property type="match status" value="1"/>
</dbReference>
<dbReference type="EC" id="6.3.2.45" evidence="9"/>
<dbReference type="Pfam" id="PF01225">
    <property type="entry name" value="Mur_ligase"/>
    <property type="match status" value="1"/>
</dbReference>
<evidence type="ECO:0000256" key="2">
    <source>
        <dbReference type="ARBA" id="ARBA00022618"/>
    </source>
</evidence>
<dbReference type="Proteomes" id="UP000031830">
    <property type="component" value="Chromosome"/>
</dbReference>
<dbReference type="GO" id="GO:0009252">
    <property type="term" value="P:peptidoglycan biosynthetic process"/>
    <property type="evidence" value="ECO:0007669"/>
    <property type="project" value="UniProtKB-UniRule"/>
</dbReference>
<dbReference type="GO" id="GO:0071555">
    <property type="term" value="P:cell wall organization"/>
    <property type="evidence" value="ECO:0007669"/>
    <property type="project" value="UniProtKB-KW"/>
</dbReference>
<evidence type="ECO:0000256" key="5">
    <source>
        <dbReference type="ARBA" id="ARBA00022960"/>
    </source>
</evidence>
<protein>
    <recommendedName>
        <fullName evidence="9">UDP-N-acetylmuramate--L-alanyl-gamma-D-glutamyl-meso-2,6-diaminoheptandioate ligase</fullName>
        <ecNumber evidence="9">6.3.2.45</ecNumber>
    </recommendedName>
    <alternativeName>
        <fullName evidence="9">Murein peptide ligase</fullName>
    </alternativeName>
    <alternativeName>
        <fullName evidence="9">UDP-N-acetylmuramate:L-alanyl-gamma-D-glutamyl-meso-diaminopimelate ligase</fullName>
    </alternativeName>
</protein>
<keyword evidence="1 9" id="KW-0436">Ligase</keyword>
<dbReference type="InterPro" id="IPR013221">
    <property type="entry name" value="Mur_ligase_cen"/>
</dbReference>
<keyword evidence="4 9" id="KW-0067">ATP-binding</keyword>
<comment type="function">
    <text evidence="9">Reutilizes the intact tripeptide L-alanyl-gamma-D-glutamyl-meso-diaminopimelate by linking it to UDP-N-acetylmuramate.</text>
</comment>
<evidence type="ECO:0000256" key="8">
    <source>
        <dbReference type="ARBA" id="ARBA00023316"/>
    </source>
</evidence>
<dbReference type="KEGG" id="fpz:LA55_537"/>
<evidence type="ECO:0000256" key="9">
    <source>
        <dbReference type="HAMAP-Rule" id="MF_02020"/>
    </source>
</evidence>
<evidence type="ECO:0000313" key="13">
    <source>
        <dbReference type="EMBL" id="AJI53235.1"/>
    </source>
</evidence>
<sequence>MSKHIHILGICGTFMGSLAVLAKQKGYKVTGSDLNVYPPMSTYLESQGIEILQGFDCDQLDTSPDEIIIGNIMKRGMPIIEKILAEKLNYFSGPQWLYQNILKYKKVIAIAGTHGKTTTTTMTIKILEQAGLNPSFLVGGVSSDFGVSSRYTDSEYFVIEADEYDTAFFDKRSKLIHYDPSIFVINNIEFDHADIFKDIEAIFWQFHQLLRKMPSTAKIIYNDKDENVQKIISMGCWSELVRVNSDNGIKIAKHTADYSRFELCDISGNNIEISWDLIGEHNALNAMSAYAVAKQLNISDEVVKDALESFKGVKRRLEVLSHQDNVTLYDDFAHHPTSIKLTLEAVRNKVKDAYVIALIDPRSNTMRQGDNKDNLPMSIIEADRVLLYNHSLLKWDVKEVLKNSNNVDFIVNVDDFVDHIDELLTKCQDKNIQLVMMSNGSFDGLREKLVKLLETK</sequence>
<dbReference type="InterPro" id="IPR004101">
    <property type="entry name" value="Mur_ligase_C"/>
</dbReference>
<reference evidence="13 14" key="1">
    <citation type="journal article" date="2015" name="Genome Announc.">
        <title>Genome sequencing of 18 francisella strains to aid in assay development and testing.</title>
        <authorList>
            <person name="Johnson S.L."/>
            <person name="Daligault H.E."/>
            <person name="Davenport K.W."/>
            <person name="Coyne S.R."/>
            <person name="Frey K.G."/>
            <person name="Koroleva G.I."/>
            <person name="Broomall S.M."/>
            <person name="Bishop-Lilly K.A."/>
            <person name="Bruce D.C."/>
            <person name="Chertkov O."/>
            <person name="Freitas T."/>
            <person name="Jaissle J."/>
            <person name="Ladner J.T."/>
            <person name="Rosenzweig C.N."/>
            <person name="Gibbons H.S."/>
            <person name="Palacios G.F."/>
            <person name="Redden C.L."/>
            <person name="Xu Y."/>
            <person name="Minogue T.D."/>
            <person name="Chain P.S."/>
        </authorList>
    </citation>
    <scope>NUCLEOTIDE SEQUENCE [LARGE SCALE GENOMIC DNA]</scope>
    <source>
        <strain evidence="13 14">GA01-2794</strain>
    </source>
</reference>
<evidence type="ECO:0000259" key="10">
    <source>
        <dbReference type="Pfam" id="PF01225"/>
    </source>
</evidence>
<feature type="domain" description="Mur ligase C-terminal" evidence="11">
    <location>
        <begin position="315"/>
        <end position="421"/>
    </location>
</feature>
<dbReference type="InterPro" id="IPR036565">
    <property type="entry name" value="Mur-like_cat_sf"/>
</dbReference>
<evidence type="ECO:0000256" key="7">
    <source>
        <dbReference type="ARBA" id="ARBA00023306"/>
    </source>
</evidence>
<keyword evidence="8 9" id="KW-0961">Cell wall biogenesis/degradation</keyword>
<keyword evidence="5 9" id="KW-0133">Cell shape</keyword>
<dbReference type="Pfam" id="PF08245">
    <property type="entry name" value="Mur_ligase_M"/>
    <property type="match status" value="1"/>
</dbReference>
<dbReference type="GO" id="GO:0005524">
    <property type="term" value="F:ATP binding"/>
    <property type="evidence" value="ECO:0007669"/>
    <property type="project" value="UniProtKB-UniRule"/>
</dbReference>
<evidence type="ECO:0000259" key="11">
    <source>
        <dbReference type="Pfam" id="PF02875"/>
    </source>
</evidence>
<evidence type="ECO:0000256" key="6">
    <source>
        <dbReference type="ARBA" id="ARBA00022984"/>
    </source>
</evidence>
<dbReference type="GO" id="GO:0008360">
    <property type="term" value="P:regulation of cell shape"/>
    <property type="evidence" value="ECO:0007669"/>
    <property type="project" value="UniProtKB-KW"/>
</dbReference>
<dbReference type="HAMAP" id="MF_02020">
    <property type="entry name" value="Mpl"/>
    <property type="match status" value="1"/>
</dbReference>
<dbReference type="EMBL" id="CP009440">
    <property type="protein sequence ID" value="AJI53235.1"/>
    <property type="molecule type" value="Genomic_DNA"/>
</dbReference>
<dbReference type="Gene3D" id="3.90.190.20">
    <property type="entry name" value="Mur ligase, C-terminal domain"/>
    <property type="match status" value="1"/>
</dbReference>
<dbReference type="InterPro" id="IPR050061">
    <property type="entry name" value="MurCDEF_pg_biosynth"/>
</dbReference>
<dbReference type="InterPro" id="IPR036615">
    <property type="entry name" value="Mur_ligase_C_dom_sf"/>
</dbReference>
<dbReference type="SUPFAM" id="SSF53244">
    <property type="entry name" value="MurD-like peptide ligases, peptide-binding domain"/>
    <property type="match status" value="1"/>
</dbReference>
<dbReference type="InterPro" id="IPR005757">
    <property type="entry name" value="Mpl"/>
</dbReference>
<keyword evidence="2 9" id="KW-0132">Cell division</keyword>
<dbReference type="InterPro" id="IPR000713">
    <property type="entry name" value="Mur_ligase_N"/>
</dbReference>
<dbReference type="GO" id="GO:0106418">
    <property type="term" value="F:UDP-N-acetylmuramate-L-alanyl-gamma-D-glutamyl-meso-2,6-diaminoheptanedioate ligase activity"/>
    <property type="evidence" value="ECO:0007669"/>
    <property type="project" value="UniProtKB-EC"/>
</dbReference>
<proteinExistence type="inferred from homology"/>
<feature type="domain" description="Mur ligase central" evidence="12">
    <location>
        <begin position="110"/>
        <end position="293"/>
    </location>
</feature>
<feature type="binding site" evidence="9">
    <location>
        <begin position="112"/>
        <end position="118"/>
    </location>
    <ligand>
        <name>ATP</name>
        <dbReference type="ChEBI" id="CHEBI:30616"/>
    </ligand>
</feature>
<keyword evidence="3 9" id="KW-0547">Nucleotide-binding</keyword>
<dbReference type="UniPathway" id="UPA00544"/>
<keyword evidence="6 9" id="KW-0573">Peptidoglycan synthesis</keyword>
<dbReference type="STRING" id="28110.KU46_1072"/>
<dbReference type="PANTHER" id="PTHR43445:SF5">
    <property type="entry name" value="UDP-N-ACETYLMURAMATE--L-ALANYL-GAMMA-D-GLUTAMYL-MESO-2,6-DIAMINOHEPTANDIOATE LIGASE"/>
    <property type="match status" value="1"/>
</dbReference>
<comment type="pathway">
    <text evidence="9">Cell wall biogenesis; peptidoglycan recycling.</text>
</comment>
<organism evidence="13 14">
    <name type="scientific">Francisella philomiragia</name>
    <dbReference type="NCBI Taxonomy" id="28110"/>
    <lineage>
        <taxon>Bacteria</taxon>
        <taxon>Pseudomonadati</taxon>
        <taxon>Pseudomonadota</taxon>
        <taxon>Gammaproteobacteria</taxon>
        <taxon>Thiotrichales</taxon>
        <taxon>Francisellaceae</taxon>
        <taxon>Francisella</taxon>
    </lineage>
</organism>
<dbReference type="OrthoDB" id="9804126at2"/>
<keyword evidence="7 9" id="KW-0131">Cell cycle</keyword>
<evidence type="ECO:0000256" key="4">
    <source>
        <dbReference type="ARBA" id="ARBA00022840"/>
    </source>
</evidence>